<accession>R7TKY0</accession>
<keyword evidence="6" id="KW-1185">Reference proteome</keyword>
<reference evidence="6" key="1">
    <citation type="submission" date="2012-12" db="EMBL/GenBank/DDBJ databases">
        <authorList>
            <person name="Hellsten U."/>
            <person name="Grimwood J."/>
            <person name="Chapman J.A."/>
            <person name="Shapiro H."/>
            <person name="Aerts A."/>
            <person name="Otillar R.P."/>
            <person name="Terry A.Y."/>
            <person name="Boore J.L."/>
            <person name="Simakov O."/>
            <person name="Marletaz F."/>
            <person name="Cho S.-J."/>
            <person name="Edsinger-Gonzales E."/>
            <person name="Havlak P."/>
            <person name="Kuo D.-H."/>
            <person name="Larsson T."/>
            <person name="Lv J."/>
            <person name="Arendt D."/>
            <person name="Savage R."/>
            <person name="Osoegawa K."/>
            <person name="de Jong P."/>
            <person name="Lindberg D.R."/>
            <person name="Seaver E.C."/>
            <person name="Weisblat D.A."/>
            <person name="Putnam N.H."/>
            <person name="Grigoriev I.V."/>
            <person name="Rokhsar D.S."/>
        </authorList>
    </citation>
    <scope>NUCLEOTIDE SEQUENCE</scope>
    <source>
        <strain evidence="6">I ESC-2004</strain>
    </source>
</reference>
<dbReference type="OMA" id="SKDMLWS"/>
<dbReference type="PANTHER" id="PTHR24200">
    <property type="entry name" value="TOUCAN, ISOFORM A"/>
    <property type="match status" value="1"/>
</dbReference>
<feature type="compositionally biased region" description="Low complexity" evidence="3">
    <location>
        <begin position="21"/>
        <end position="42"/>
    </location>
</feature>
<evidence type="ECO:0000256" key="2">
    <source>
        <dbReference type="SAM" id="Coils"/>
    </source>
</evidence>
<evidence type="ECO:0000256" key="3">
    <source>
        <dbReference type="SAM" id="MobiDB-lite"/>
    </source>
</evidence>
<name>R7TKY0_CAPTE</name>
<dbReference type="STRING" id="283909.R7TKY0"/>
<feature type="coiled-coil region" evidence="2">
    <location>
        <begin position="344"/>
        <end position="371"/>
    </location>
</feature>
<dbReference type="GO" id="GO:0005737">
    <property type="term" value="C:cytoplasm"/>
    <property type="evidence" value="ECO:0007669"/>
    <property type="project" value="TreeGrafter"/>
</dbReference>
<dbReference type="EnsemblMetazoa" id="CapteT151450">
    <property type="protein sequence ID" value="CapteP151450"/>
    <property type="gene ID" value="CapteG151450"/>
</dbReference>
<dbReference type="Proteomes" id="UP000014760">
    <property type="component" value="Unassembled WGS sequence"/>
</dbReference>
<gene>
    <name evidence="4" type="ORF">CAPTEDRAFT_151450</name>
</gene>
<dbReference type="EMBL" id="KB310359">
    <property type="protein sequence ID" value="ELT91765.1"/>
    <property type="molecule type" value="Genomic_DNA"/>
</dbReference>
<feature type="coiled-coil region" evidence="2">
    <location>
        <begin position="254"/>
        <end position="314"/>
    </location>
</feature>
<feature type="region of interest" description="Disordered" evidence="3">
    <location>
        <begin position="1"/>
        <end position="83"/>
    </location>
</feature>
<evidence type="ECO:0000313" key="5">
    <source>
        <dbReference type="EnsemblMetazoa" id="CapteP151450"/>
    </source>
</evidence>
<dbReference type="EMBL" id="AMQN01013647">
    <property type="status" value="NOT_ANNOTATED_CDS"/>
    <property type="molecule type" value="Genomic_DNA"/>
</dbReference>
<dbReference type="PANTHER" id="PTHR24200:SF11">
    <property type="entry name" value="TOUCAN, ISOFORM A"/>
    <property type="match status" value="1"/>
</dbReference>
<evidence type="ECO:0000313" key="6">
    <source>
        <dbReference type="Proteomes" id="UP000014760"/>
    </source>
</evidence>
<sequence>MATGKRKSLAEPLAPSKIAATVPRRSSVTVPSRVTSSSRVPSKSLKDPSPPNSQKAKADPSRSKAPRTSATPSSVSSLKRPHQPDVLNQALSSAKDEVVRLEALCEQRTKELNRIKMHMKDGALGMQASMVLIQYLTQELSAFSCPVLKEEISRISKQLKTAQSQLEVLSQQRDSLVDEIHSAKSQHQIETAKLITEQKSQLSDLESKLKDEADEGMKQLGEKHKQDRLTQDMMHEKDMLEKQQDHEEAVHKMSMQHTEELQQQQEDHEEIINELQKKHETQLEEITVRFESIKVSLSEKVELLRSECEEMRMREKLYMEECQRELDHKVQQALVPYKHLPQENDSLRTVVDMKNDEIHELRRQKMELIKQLEELPPAREQIRSLTQKLENLEAIIALKGDYEKQLSAKYADMTRRFDRESKANKRLSMNNEELAFRLNQDSSDGCSSPDHLRRTFSSSPTGSEGVSVMMRRRSPLPPASPRSPRSSNNQFFLSPTDNDDRPLPVTGLKRSGTYELLNKKFDDDAAGDQSNGHS</sequence>
<feature type="compositionally biased region" description="Polar residues" evidence="3">
    <location>
        <begin position="455"/>
        <end position="464"/>
    </location>
</feature>
<feature type="compositionally biased region" description="Polar residues" evidence="3">
    <location>
        <begin position="66"/>
        <end position="77"/>
    </location>
</feature>
<evidence type="ECO:0000256" key="1">
    <source>
        <dbReference type="ARBA" id="ARBA00023054"/>
    </source>
</evidence>
<keyword evidence="1 2" id="KW-0175">Coiled coil</keyword>
<organism evidence="4">
    <name type="scientific">Capitella teleta</name>
    <name type="common">Polychaete worm</name>
    <dbReference type="NCBI Taxonomy" id="283909"/>
    <lineage>
        <taxon>Eukaryota</taxon>
        <taxon>Metazoa</taxon>
        <taxon>Spiralia</taxon>
        <taxon>Lophotrochozoa</taxon>
        <taxon>Annelida</taxon>
        <taxon>Polychaeta</taxon>
        <taxon>Sedentaria</taxon>
        <taxon>Scolecida</taxon>
        <taxon>Capitellidae</taxon>
        <taxon>Capitella</taxon>
    </lineage>
</organism>
<dbReference type="InterPro" id="IPR051293">
    <property type="entry name" value="MTUS1/CCDC69"/>
</dbReference>
<proteinExistence type="predicted"/>
<dbReference type="GO" id="GO:0005634">
    <property type="term" value="C:nucleus"/>
    <property type="evidence" value="ECO:0007669"/>
    <property type="project" value="TreeGrafter"/>
</dbReference>
<reference evidence="4 6" key="2">
    <citation type="journal article" date="2013" name="Nature">
        <title>Insights into bilaterian evolution from three spiralian genomes.</title>
        <authorList>
            <person name="Simakov O."/>
            <person name="Marletaz F."/>
            <person name="Cho S.J."/>
            <person name="Edsinger-Gonzales E."/>
            <person name="Havlak P."/>
            <person name="Hellsten U."/>
            <person name="Kuo D.H."/>
            <person name="Larsson T."/>
            <person name="Lv J."/>
            <person name="Arendt D."/>
            <person name="Savage R."/>
            <person name="Osoegawa K."/>
            <person name="de Jong P."/>
            <person name="Grimwood J."/>
            <person name="Chapman J.A."/>
            <person name="Shapiro H."/>
            <person name="Aerts A."/>
            <person name="Otillar R.P."/>
            <person name="Terry A.Y."/>
            <person name="Boore J.L."/>
            <person name="Grigoriev I.V."/>
            <person name="Lindberg D.R."/>
            <person name="Seaver E.C."/>
            <person name="Weisblat D.A."/>
            <person name="Putnam N.H."/>
            <person name="Rokhsar D.S."/>
        </authorList>
    </citation>
    <scope>NUCLEOTIDE SEQUENCE</scope>
    <source>
        <strain evidence="4 6">I ESC-2004</strain>
    </source>
</reference>
<dbReference type="OrthoDB" id="2130750at2759"/>
<dbReference type="GO" id="GO:0008017">
    <property type="term" value="F:microtubule binding"/>
    <property type="evidence" value="ECO:0007669"/>
    <property type="project" value="TreeGrafter"/>
</dbReference>
<protein>
    <submittedName>
        <fullName evidence="4 5">Uncharacterized protein</fullName>
    </submittedName>
</protein>
<evidence type="ECO:0000313" key="4">
    <source>
        <dbReference type="EMBL" id="ELT91765.1"/>
    </source>
</evidence>
<dbReference type="AlphaFoldDB" id="R7TKY0"/>
<dbReference type="HOGENOM" id="CLU_510242_0_0_1"/>
<feature type="region of interest" description="Disordered" evidence="3">
    <location>
        <begin position="440"/>
        <end position="534"/>
    </location>
</feature>
<reference evidence="5" key="3">
    <citation type="submission" date="2015-06" db="UniProtKB">
        <authorList>
            <consortium name="EnsemblMetazoa"/>
        </authorList>
    </citation>
    <scope>IDENTIFICATION</scope>
</reference>
<feature type="coiled-coil region" evidence="2">
    <location>
        <begin position="152"/>
        <end position="215"/>
    </location>
</feature>